<accession>A0A662ZAY7</accession>
<evidence type="ECO:0000259" key="6">
    <source>
        <dbReference type="PROSITE" id="PS50995"/>
    </source>
</evidence>
<dbReference type="GO" id="GO:0003700">
    <property type="term" value="F:DNA-binding transcription factor activity"/>
    <property type="evidence" value="ECO:0007669"/>
    <property type="project" value="InterPro"/>
</dbReference>
<keyword evidence="4 7" id="KW-0238">DNA-binding</keyword>
<feature type="domain" description="HTH marR-type" evidence="6">
    <location>
        <begin position="13"/>
        <end position="148"/>
    </location>
</feature>
<evidence type="ECO:0000256" key="4">
    <source>
        <dbReference type="ARBA" id="ARBA00023125"/>
    </source>
</evidence>
<dbReference type="AlphaFoldDB" id="A0A662ZAY7"/>
<dbReference type="InterPro" id="IPR000835">
    <property type="entry name" value="HTH_MarR-typ"/>
</dbReference>
<dbReference type="InterPro" id="IPR055166">
    <property type="entry name" value="Transc_reg_Sar_Rot_HTH"/>
</dbReference>
<dbReference type="RefSeq" id="WP_074841216.1">
    <property type="nucleotide sequence ID" value="NZ_CP047056.1"/>
</dbReference>
<dbReference type="OrthoDB" id="9806864at2"/>
<evidence type="ECO:0000256" key="5">
    <source>
        <dbReference type="ARBA" id="ARBA00023163"/>
    </source>
</evidence>
<name>A0A662ZAY7_9GAMM</name>
<dbReference type="GO" id="GO:0003677">
    <property type="term" value="F:DNA binding"/>
    <property type="evidence" value="ECO:0007669"/>
    <property type="project" value="UniProtKB-KW"/>
</dbReference>
<dbReference type="EMBL" id="FOSF01000046">
    <property type="protein sequence ID" value="SFK26763.1"/>
    <property type="molecule type" value="Genomic_DNA"/>
</dbReference>
<dbReference type="InterPro" id="IPR036390">
    <property type="entry name" value="WH_DNA-bd_sf"/>
</dbReference>
<reference evidence="7 8" key="1">
    <citation type="submission" date="2016-10" db="EMBL/GenBank/DDBJ databases">
        <authorList>
            <person name="Varghese N."/>
            <person name="Submissions S."/>
        </authorList>
    </citation>
    <scope>NUCLEOTIDE SEQUENCE [LARGE SCALE GENOMIC DNA]</scope>
    <source>
        <strain evidence="7 8">22B</strain>
    </source>
</reference>
<keyword evidence="8" id="KW-1185">Reference proteome</keyword>
<keyword evidence="5" id="KW-0804">Transcription</keyword>
<evidence type="ECO:0000256" key="1">
    <source>
        <dbReference type="ARBA" id="ARBA00004496"/>
    </source>
</evidence>
<proteinExistence type="predicted"/>
<evidence type="ECO:0000313" key="7">
    <source>
        <dbReference type="EMBL" id="SFK26763.1"/>
    </source>
</evidence>
<comment type="subcellular location">
    <subcellularLocation>
        <location evidence="1">Cytoplasm</location>
    </subcellularLocation>
</comment>
<dbReference type="PANTHER" id="PTHR33164">
    <property type="entry name" value="TRANSCRIPTIONAL REGULATOR, MARR FAMILY"/>
    <property type="match status" value="1"/>
</dbReference>
<keyword evidence="2" id="KW-0963">Cytoplasm</keyword>
<dbReference type="InterPro" id="IPR039422">
    <property type="entry name" value="MarR/SlyA-like"/>
</dbReference>
<keyword evidence="3" id="KW-0805">Transcription regulation</keyword>
<protein>
    <submittedName>
        <fullName evidence="7">DNA-binding transcriptional regulator, MarR family</fullName>
    </submittedName>
</protein>
<dbReference type="InterPro" id="IPR036388">
    <property type="entry name" value="WH-like_DNA-bd_sf"/>
</dbReference>
<dbReference type="GO" id="GO:0006950">
    <property type="term" value="P:response to stress"/>
    <property type="evidence" value="ECO:0007669"/>
    <property type="project" value="TreeGrafter"/>
</dbReference>
<dbReference type="Gene3D" id="1.10.10.10">
    <property type="entry name" value="Winged helix-like DNA-binding domain superfamily/Winged helix DNA-binding domain"/>
    <property type="match status" value="1"/>
</dbReference>
<dbReference type="GO" id="GO:0005737">
    <property type="term" value="C:cytoplasm"/>
    <property type="evidence" value="ECO:0007669"/>
    <property type="project" value="UniProtKB-SubCell"/>
</dbReference>
<dbReference type="SUPFAM" id="SSF46785">
    <property type="entry name" value="Winged helix' DNA-binding domain"/>
    <property type="match status" value="1"/>
</dbReference>
<evidence type="ECO:0000313" key="8">
    <source>
        <dbReference type="Proteomes" id="UP000243374"/>
    </source>
</evidence>
<dbReference type="Pfam" id="PF22381">
    <property type="entry name" value="Staph_reg_Sar_Rot"/>
    <property type="match status" value="1"/>
</dbReference>
<dbReference type="PROSITE" id="PS50995">
    <property type="entry name" value="HTH_MARR_2"/>
    <property type="match status" value="1"/>
</dbReference>
<dbReference type="Proteomes" id="UP000243374">
    <property type="component" value="Unassembled WGS sequence"/>
</dbReference>
<evidence type="ECO:0000256" key="3">
    <source>
        <dbReference type="ARBA" id="ARBA00023015"/>
    </source>
</evidence>
<dbReference type="SMART" id="SM00347">
    <property type="entry name" value="HTH_MARR"/>
    <property type="match status" value="1"/>
</dbReference>
<sequence>MTKKDKNDPLLLENQVCFPLYACARRVVNTYASLLKELDLTYTQYVTMMVMWEHEKISVKDLGAKLYLDSGTLTPVLKKLCALGVIRKYRDESDERVVIAEITEEGRKLREKALVIPQQICCKISNNSSGFTMDDAMQLKGLLLKLLGSVD</sequence>
<evidence type="ECO:0000256" key="2">
    <source>
        <dbReference type="ARBA" id="ARBA00022490"/>
    </source>
</evidence>
<dbReference type="PANTHER" id="PTHR33164:SF5">
    <property type="entry name" value="ORGANIC HYDROPEROXIDE RESISTANCE TRANSCRIPTIONAL REGULATOR"/>
    <property type="match status" value="1"/>
</dbReference>
<gene>
    <name evidence="7" type="ORF">SAMN04487865_104619</name>
</gene>
<dbReference type="FunFam" id="1.10.10.10:FF:000163">
    <property type="entry name" value="MarR family transcriptional regulator"/>
    <property type="match status" value="1"/>
</dbReference>
<organism evidence="7 8">
    <name type="scientific">Succinivibrio dextrinosolvens</name>
    <dbReference type="NCBI Taxonomy" id="83771"/>
    <lineage>
        <taxon>Bacteria</taxon>
        <taxon>Pseudomonadati</taxon>
        <taxon>Pseudomonadota</taxon>
        <taxon>Gammaproteobacteria</taxon>
        <taxon>Aeromonadales</taxon>
        <taxon>Succinivibrionaceae</taxon>
        <taxon>Succinivibrio</taxon>
    </lineage>
</organism>